<evidence type="ECO:0000259" key="4">
    <source>
        <dbReference type="PROSITE" id="PS50222"/>
    </source>
</evidence>
<evidence type="ECO:0000256" key="1">
    <source>
        <dbReference type="ARBA" id="ARBA00022723"/>
    </source>
</evidence>
<dbReference type="PROSITE" id="PS00018">
    <property type="entry name" value="EF_HAND_1"/>
    <property type="match status" value="1"/>
</dbReference>
<dbReference type="InterPro" id="IPR018247">
    <property type="entry name" value="EF_Hand_1_Ca_BS"/>
</dbReference>
<keyword evidence="2" id="KW-0677">Repeat</keyword>
<evidence type="ECO:0000313" key="5">
    <source>
        <dbReference type="EMBL" id="EDW81476.2"/>
    </source>
</evidence>
<dbReference type="PANTHER" id="PTHR13025:SF6">
    <property type="entry name" value="EF-HAND DOMAIN-CONTAINING PROTEIN-RELATED"/>
    <property type="match status" value="1"/>
</dbReference>
<protein>
    <recommendedName>
        <fullName evidence="4">EF-hand domain-containing protein</fullName>
    </recommendedName>
</protein>
<keyword evidence="1" id="KW-0479">Metal-binding</keyword>
<dbReference type="SMR" id="B4N8M5"/>
<dbReference type="PANTHER" id="PTHR13025">
    <property type="entry name" value="EF-HAND DOMAIN-CONTAINING PROTEIN D"/>
    <property type="match status" value="1"/>
</dbReference>
<dbReference type="PROSITE" id="PS50222">
    <property type="entry name" value="EF_HAND_2"/>
    <property type="match status" value="1"/>
</dbReference>
<gene>
    <name evidence="5" type="primary">Dwil\GK12092</name>
    <name evidence="5" type="ORF">Dwil_GK12092</name>
</gene>
<dbReference type="InterPro" id="IPR011992">
    <property type="entry name" value="EF-hand-dom_pair"/>
</dbReference>
<dbReference type="Gene3D" id="1.10.238.10">
    <property type="entry name" value="EF-hand"/>
    <property type="match status" value="1"/>
</dbReference>
<dbReference type="Pfam" id="PF00036">
    <property type="entry name" value="EF-hand_1"/>
    <property type="match status" value="1"/>
</dbReference>
<dbReference type="GO" id="GO:0005509">
    <property type="term" value="F:calcium ion binding"/>
    <property type="evidence" value="ECO:0007669"/>
    <property type="project" value="InterPro"/>
</dbReference>
<dbReference type="HOGENOM" id="CLU_866769_0_0_1"/>
<dbReference type="KEGG" id="dwi:6647337"/>
<evidence type="ECO:0000313" key="6">
    <source>
        <dbReference type="Proteomes" id="UP000007798"/>
    </source>
</evidence>
<dbReference type="SMART" id="SM00054">
    <property type="entry name" value="EFh"/>
    <property type="match status" value="1"/>
</dbReference>
<keyword evidence="6" id="KW-1185">Reference proteome</keyword>
<organism evidence="5 6">
    <name type="scientific">Drosophila willistoni</name>
    <name type="common">Fruit fly</name>
    <dbReference type="NCBI Taxonomy" id="7260"/>
    <lineage>
        <taxon>Eukaryota</taxon>
        <taxon>Metazoa</taxon>
        <taxon>Ecdysozoa</taxon>
        <taxon>Arthropoda</taxon>
        <taxon>Hexapoda</taxon>
        <taxon>Insecta</taxon>
        <taxon>Pterygota</taxon>
        <taxon>Neoptera</taxon>
        <taxon>Endopterygota</taxon>
        <taxon>Diptera</taxon>
        <taxon>Brachycera</taxon>
        <taxon>Muscomorpha</taxon>
        <taxon>Ephydroidea</taxon>
        <taxon>Drosophilidae</taxon>
        <taxon>Drosophila</taxon>
        <taxon>Sophophora</taxon>
    </lineage>
</organism>
<accession>B4N8M5</accession>
<dbReference type="InterPro" id="IPR040365">
    <property type="entry name" value="EFHD1/2"/>
</dbReference>
<dbReference type="STRING" id="7260.B4N8M5"/>
<name>B4N8M5_DROWI</name>
<dbReference type="eggNOG" id="KOG0041">
    <property type="taxonomic scope" value="Eukaryota"/>
</dbReference>
<dbReference type="InterPro" id="IPR002048">
    <property type="entry name" value="EF_hand_dom"/>
</dbReference>
<dbReference type="OrthoDB" id="6572480at2759"/>
<dbReference type="SUPFAM" id="SSF47473">
    <property type="entry name" value="EF-hand"/>
    <property type="match status" value="1"/>
</dbReference>
<dbReference type="Proteomes" id="UP000007798">
    <property type="component" value="Unassembled WGS sequence"/>
</dbReference>
<dbReference type="EMBL" id="CH964232">
    <property type="protein sequence ID" value="EDW81476.2"/>
    <property type="molecule type" value="Genomic_DNA"/>
</dbReference>
<sequence length="335" mass="37837">MSELVTAKEYINSNSELSVSVKGSRTTLRNEVKNQPSDKFLDLSSCASFASCESFVNIKNTILKREVHTSNASLDSGIDLESLMGTSSKSLQDDKPNTSNTNINRIMDEEEEDEEEQLNVLVKRSSMRVVMERKSLQLTDDSSDSSEEIEMDEVYMDYGRWFRPIEIDETFEIFTYFDQDSDGYLDLSEFKRMLEKMDIPQTHLAAKLLMASVAGELAVRMTFCQFLLAYAKLQNRMTIRKTYLRDRQTERLAQTPAVDVSQVGVSGAKLFFEAKIAMQSDQMVHSAPPMPATAHMLAKHHQAADNAKGSVNREQFKSAAAVFNKQLLNENDGKN</sequence>
<dbReference type="InParanoid" id="B4N8M5"/>
<proteinExistence type="predicted"/>
<dbReference type="AlphaFoldDB" id="B4N8M5"/>
<keyword evidence="3" id="KW-0106">Calcium</keyword>
<evidence type="ECO:0000256" key="2">
    <source>
        <dbReference type="ARBA" id="ARBA00022737"/>
    </source>
</evidence>
<feature type="domain" description="EF-hand" evidence="4">
    <location>
        <begin position="165"/>
        <end position="200"/>
    </location>
</feature>
<reference evidence="5 6" key="1">
    <citation type="journal article" date="2007" name="Nature">
        <title>Evolution of genes and genomes on the Drosophila phylogeny.</title>
        <authorList>
            <consortium name="Drosophila 12 Genomes Consortium"/>
            <person name="Clark A.G."/>
            <person name="Eisen M.B."/>
            <person name="Smith D.R."/>
            <person name="Bergman C.M."/>
            <person name="Oliver B."/>
            <person name="Markow T.A."/>
            <person name="Kaufman T.C."/>
            <person name="Kellis M."/>
            <person name="Gelbart W."/>
            <person name="Iyer V.N."/>
            <person name="Pollard D.A."/>
            <person name="Sackton T.B."/>
            <person name="Larracuente A.M."/>
            <person name="Singh N.D."/>
            <person name="Abad J.P."/>
            <person name="Abt D.N."/>
            <person name="Adryan B."/>
            <person name="Aguade M."/>
            <person name="Akashi H."/>
            <person name="Anderson W.W."/>
            <person name="Aquadro C.F."/>
            <person name="Ardell D.H."/>
            <person name="Arguello R."/>
            <person name="Artieri C.G."/>
            <person name="Barbash D.A."/>
            <person name="Barker D."/>
            <person name="Barsanti P."/>
            <person name="Batterham P."/>
            <person name="Batzoglou S."/>
            <person name="Begun D."/>
            <person name="Bhutkar A."/>
            <person name="Blanco E."/>
            <person name="Bosak S.A."/>
            <person name="Bradley R.K."/>
            <person name="Brand A.D."/>
            <person name="Brent M.R."/>
            <person name="Brooks A.N."/>
            <person name="Brown R.H."/>
            <person name="Butlin R.K."/>
            <person name="Caggese C."/>
            <person name="Calvi B.R."/>
            <person name="Bernardo de Carvalho A."/>
            <person name="Caspi A."/>
            <person name="Castrezana S."/>
            <person name="Celniker S.E."/>
            <person name="Chang J.L."/>
            <person name="Chapple C."/>
            <person name="Chatterji S."/>
            <person name="Chinwalla A."/>
            <person name="Civetta A."/>
            <person name="Clifton S.W."/>
            <person name="Comeron J.M."/>
            <person name="Costello J.C."/>
            <person name="Coyne J.A."/>
            <person name="Daub J."/>
            <person name="David R.G."/>
            <person name="Delcher A.L."/>
            <person name="Delehaunty K."/>
            <person name="Do C.B."/>
            <person name="Ebling H."/>
            <person name="Edwards K."/>
            <person name="Eickbush T."/>
            <person name="Evans J.D."/>
            <person name="Filipski A."/>
            <person name="Findeiss S."/>
            <person name="Freyhult E."/>
            <person name="Fulton L."/>
            <person name="Fulton R."/>
            <person name="Garcia A.C."/>
            <person name="Gardiner A."/>
            <person name="Garfield D.A."/>
            <person name="Garvin B.E."/>
            <person name="Gibson G."/>
            <person name="Gilbert D."/>
            <person name="Gnerre S."/>
            <person name="Godfrey J."/>
            <person name="Good R."/>
            <person name="Gotea V."/>
            <person name="Gravely B."/>
            <person name="Greenberg A.J."/>
            <person name="Griffiths-Jones S."/>
            <person name="Gross S."/>
            <person name="Guigo R."/>
            <person name="Gustafson E.A."/>
            <person name="Haerty W."/>
            <person name="Hahn M.W."/>
            <person name="Halligan D.L."/>
            <person name="Halpern A.L."/>
            <person name="Halter G.M."/>
            <person name="Han M.V."/>
            <person name="Heger A."/>
            <person name="Hillier L."/>
            <person name="Hinrichs A.S."/>
            <person name="Holmes I."/>
            <person name="Hoskins R.A."/>
            <person name="Hubisz M.J."/>
            <person name="Hultmark D."/>
            <person name="Huntley M.A."/>
            <person name="Jaffe D.B."/>
            <person name="Jagadeeshan S."/>
            <person name="Jeck W.R."/>
            <person name="Johnson J."/>
            <person name="Jones C.D."/>
            <person name="Jordan W.C."/>
            <person name="Karpen G.H."/>
            <person name="Kataoka E."/>
            <person name="Keightley P.D."/>
            <person name="Kheradpour P."/>
            <person name="Kirkness E.F."/>
            <person name="Koerich L.B."/>
            <person name="Kristiansen K."/>
            <person name="Kudrna D."/>
            <person name="Kulathinal R.J."/>
            <person name="Kumar S."/>
            <person name="Kwok R."/>
            <person name="Lander E."/>
            <person name="Langley C.H."/>
            <person name="Lapoint R."/>
            <person name="Lazzaro B.P."/>
            <person name="Lee S.J."/>
            <person name="Levesque L."/>
            <person name="Li R."/>
            <person name="Lin C.F."/>
            <person name="Lin M.F."/>
            <person name="Lindblad-Toh K."/>
            <person name="Llopart A."/>
            <person name="Long M."/>
            <person name="Low L."/>
            <person name="Lozovsky E."/>
            <person name="Lu J."/>
            <person name="Luo M."/>
            <person name="Machado C.A."/>
            <person name="Makalowski W."/>
            <person name="Marzo M."/>
            <person name="Matsuda M."/>
            <person name="Matzkin L."/>
            <person name="McAllister B."/>
            <person name="McBride C.S."/>
            <person name="McKernan B."/>
            <person name="McKernan K."/>
            <person name="Mendez-Lago M."/>
            <person name="Minx P."/>
            <person name="Mollenhauer M.U."/>
            <person name="Montooth K."/>
            <person name="Mount S.M."/>
            <person name="Mu X."/>
            <person name="Myers E."/>
            <person name="Negre B."/>
            <person name="Newfeld S."/>
            <person name="Nielsen R."/>
            <person name="Noor M.A."/>
            <person name="O'Grady P."/>
            <person name="Pachter L."/>
            <person name="Papaceit M."/>
            <person name="Parisi M.J."/>
            <person name="Parisi M."/>
            <person name="Parts L."/>
            <person name="Pedersen J.S."/>
            <person name="Pesole G."/>
            <person name="Phillippy A.M."/>
            <person name="Ponting C.P."/>
            <person name="Pop M."/>
            <person name="Porcelli D."/>
            <person name="Powell J.R."/>
            <person name="Prohaska S."/>
            <person name="Pruitt K."/>
            <person name="Puig M."/>
            <person name="Quesneville H."/>
            <person name="Ram K.R."/>
            <person name="Rand D."/>
            <person name="Rasmussen M.D."/>
            <person name="Reed L.K."/>
            <person name="Reenan R."/>
            <person name="Reily A."/>
            <person name="Remington K.A."/>
            <person name="Rieger T.T."/>
            <person name="Ritchie M.G."/>
            <person name="Robin C."/>
            <person name="Rogers Y.H."/>
            <person name="Rohde C."/>
            <person name="Rozas J."/>
            <person name="Rubenfield M.J."/>
            <person name="Ruiz A."/>
            <person name="Russo S."/>
            <person name="Salzberg S.L."/>
            <person name="Sanchez-Gracia A."/>
            <person name="Saranga D.J."/>
            <person name="Sato H."/>
            <person name="Schaeffer S.W."/>
            <person name="Schatz M.C."/>
            <person name="Schlenke T."/>
            <person name="Schwartz R."/>
            <person name="Segarra C."/>
            <person name="Singh R.S."/>
            <person name="Sirot L."/>
            <person name="Sirota M."/>
            <person name="Sisneros N.B."/>
            <person name="Smith C.D."/>
            <person name="Smith T.F."/>
            <person name="Spieth J."/>
            <person name="Stage D.E."/>
            <person name="Stark A."/>
            <person name="Stephan W."/>
            <person name="Strausberg R.L."/>
            <person name="Strempel S."/>
            <person name="Sturgill D."/>
            <person name="Sutton G."/>
            <person name="Sutton G.G."/>
            <person name="Tao W."/>
            <person name="Teichmann S."/>
            <person name="Tobari Y.N."/>
            <person name="Tomimura Y."/>
            <person name="Tsolas J.M."/>
            <person name="Valente V.L."/>
            <person name="Venter E."/>
            <person name="Venter J.C."/>
            <person name="Vicario S."/>
            <person name="Vieira F.G."/>
            <person name="Vilella A.J."/>
            <person name="Villasante A."/>
            <person name="Walenz B."/>
            <person name="Wang J."/>
            <person name="Wasserman M."/>
            <person name="Watts T."/>
            <person name="Wilson D."/>
            <person name="Wilson R.K."/>
            <person name="Wing R.A."/>
            <person name="Wolfner M.F."/>
            <person name="Wong A."/>
            <person name="Wong G.K."/>
            <person name="Wu C.I."/>
            <person name="Wu G."/>
            <person name="Yamamoto D."/>
            <person name="Yang H.P."/>
            <person name="Yang S.P."/>
            <person name="Yorke J.A."/>
            <person name="Yoshida K."/>
            <person name="Zdobnov E."/>
            <person name="Zhang P."/>
            <person name="Zhang Y."/>
            <person name="Zimin A.V."/>
            <person name="Baldwin J."/>
            <person name="Abdouelleil A."/>
            <person name="Abdulkadir J."/>
            <person name="Abebe A."/>
            <person name="Abera B."/>
            <person name="Abreu J."/>
            <person name="Acer S.C."/>
            <person name="Aftuck L."/>
            <person name="Alexander A."/>
            <person name="An P."/>
            <person name="Anderson E."/>
            <person name="Anderson S."/>
            <person name="Arachi H."/>
            <person name="Azer M."/>
            <person name="Bachantsang P."/>
            <person name="Barry A."/>
            <person name="Bayul T."/>
            <person name="Berlin A."/>
            <person name="Bessette D."/>
            <person name="Bloom T."/>
            <person name="Blye J."/>
            <person name="Boguslavskiy L."/>
            <person name="Bonnet C."/>
            <person name="Boukhgalter B."/>
            <person name="Bourzgui I."/>
            <person name="Brown A."/>
            <person name="Cahill P."/>
            <person name="Channer S."/>
            <person name="Cheshatsang Y."/>
            <person name="Chuda L."/>
            <person name="Citroen M."/>
            <person name="Collymore A."/>
            <person name="Cooke P."/>
            <person name="Costello M."/>
            <person name="D'Aco K."/>
            <person name="Daza R."/>
            <person name="De Haan G."/>
            <person name="DeGray S."/>
            <person name="DeMaso C."/>
            <person name="Dhargay N."/>
            <person name="Dooley K."/>
            <person name="Dooley E."/>
            <person name="Doricent M."/>
            <person name="Dorje P."/>
            <person name="Dorjee K."/>
            <person name="Dupes A."/>
            <person name="Elong R."/>
            <person name="Falk J."/>
            <person name="Farina A."/>
            <person name="Faro S."/>
            <person name="Ferguson D."/>
            <person name="Fisher S."/>
            <person name="Foley C.D."/>
            <person name="Franke A."/>
            <person name="Friedrich D."/>
            <person name="Gadbois L."/>
            <person name="Gearin G."/>
            <person name="Gearin C.R."/>
            <person name="Giannoukos G."/>
            <person name="Goode T."/>
            <person name="Graham J."/>
            <person name="Grandbois E."/>
            <person name="Grewal S."/>
            <person name="Gyaltsen K."/>
            <person name="Hafez N."/>
            <person name="Hagos B."/>
            <person name="Hall J."/>
            <person name="Henson C."/>
            <person name="Hollinger A."/>
            <person name="Honan T."/>
            <person name="Huard M.D."/>
            <person name="Hughes L."/>
            <person name="Hurhula B."/>
            <person name="Husby M.E."/>
            <person name="Kamat A."/>
            <person name="Kanga B."/>
            <person name="Kashin S."/>
            <person name="Khazanovich D."/>
            <person name="Kisner P."/>
            <person name="Lance K."/>
            <person name="Lara M."/>
            <person name="Lee W."/>
            <person name="Lennon N."/>
            <person name="Letendre F."/>
            <person name="LeVine R."/>
            <person name="Lipovsky A."/>
            <person name="Liu X."/>
            <person name="Liu J."/>
            <person name="Liu S."/>
            <person name="Lokyitsang T."/>
            <person name="Lokyitsang Y."/>
            <person name="Lubonja R."/>
            <person name="Lui A."/>
            <person name="MacDonald P."/>
            <person name="Magnisalis V."/>
            <person name="Maru K."/>
            <person name="Matthews C."/>
            <person name="McCusker W."/>
            <person name="McDonough S."/>
            <person name="Mehta T."/>
            <person name="Meldrim J."/>
            <person name="Meneus L."/>
            <person name="Mihai O."/>
            <person name="Mihalev A."/>
            <person name="Mihova T."/>
            <person name="Mittelman R."/>
            <person name="Mlenga V."/>
            <person name="Montmayeur A."/>
            <person name="Mulrain L."/>
            <person name="Navidi A."/>
            <person name="Naylor J."/>
            <person name="Negash T."/>
            <person name="Nguyen T."/>
            <person name="Nguyen N."/>
            <person name="Nicol R."/>
            <person name="Norbu C."/>
            <person name="Norbu N."/>
            <person name="Novod N."/>
            <person name="O'Neill B."/>
            <person name="Osman S."/>
            <person name="Markiewicz E."/>
            <person name="Oyono O.L."/>
            <person name="Patti C."/>
            <person name="Phunkhang P."/>
            <person name="Pierre F."/>
            <person name="Priest M."/>
            <person name="Raghuraman S."/>
            <person name="Rege F."/>
            <person name="Reyes R."/>
            <person name="Rise C."/>
            <person name="Rogov P."/>
            <person name="Ross K."/>
            <person name="Ryan E."/>
            <person name="Settipalli S."/>
            <person name="Shea T."/>
            <person name="Sherpa N."/>
            <person name="Shi L."/>
            <person name="Shih D."/>
            <person name="Sparrow T."/>
            <person name="Spaulding J."/>
            <person name="Stalker J."/>
            <person name="Stange-Thomann N."/>
            <person name="Stavropoulos S."/>
            <person name="Stone C."/>
            <person name="Strader C."/>
            <person name="Tesfaye S."/>
            <person name="Thomson T."/>
            <person name="Thoulutsang Y."/>
            <person name="Thoulutsang D."/>
            <person name="Topham K."/>
            <person name="Topping I."/>
            <person name="Tsamla T."/>
            <person name="Vassiliev H."/>
            <person name="Vo A."/>
            <person name="Wangchuk T."/>
            <person name="Wangdi T."/>
            <person name="Weiand M."/>
            <person name="Wilkinson J."/>
            <person name="Wilson A."/>
            <person name="Yadav S."/>
            <person name="Young G."/>
            <person name="Yu Q."/>
            <person name="Zembek L."/>
            <person name="Zhong D."/>
            <person name="Zimmer A."/>
            <person name="Zwirko Z."/>
            <person name="Jaffe D.B."/>
            <person name="Alvarez P."/>
            <person name="Brockman W."/>
            <person name="Butler J."/>
            <person name="Chin C."/>
            <person name="Gnerre S."/>
            <person name="Grabherr M."/>
            <person name="Kleber M."/>
            <person name="Mauceli E."/>
            <person name="MacCallum I."/>
        </authorList>
    </citation>
    <scope>NUCLEOTIDE SEQUENCE [LARGE SCALE GENOMIC DNA]</scope>
    <source>
        <strain evidence="6">Tucson 14030-0811.24</strain>
    </source>
</reference>
<evidence type="ECO:0000256" key="3">
    <source>
        <dbReference type="ARBA" id="ARBA00022837"/>
    </source>
</evidence>